<proteinExistence type="predicted"/>
<name>A0ABD6HLF5_SERMA</name>
<organism evidence="1 2">
    <name type="scientific">Serratia marcescens</name>
    <dbReference type="NCBI Taxonomy" id="615"/>
    <lineage>
        <taxon>Bacteria</taxon>
        <taxon>Pseudomonadati</taxon>
        <taxon>Pseudomonadota</taxon>
        <taxon>Gammaproteobacteria</taxon>
        <taxon>Enterobacterales</taxon>
        <taxon>Yersiniaceae</taxon>
        <taxon>Serratia</taxon>
    </lineage>
</organism>
<dbReference type="EMBL" id="WNKC01000001">
    <property type="protein sequence ID" value="MVF02767.1"/>
    <property type="molecule type" value="Genomic_DNA"/>
</dbReference>
<gene>
    <name evidence="1" type="ORF">GMA22_05780</name>
</gene>
<accession>A0ABD6HLF5</accession>
<protein>
    <submittedName>
        <fullName evidence="1">Uncharacterized protein</fullName>
    </submittedName>
</protein>
<dbReference type="RefSeq" id="WP_156865524.1">
    <property type="nucleotide sequence ID" value="NZ_WNKC01000001.1"/>
</dbReference>
<evidence type="ECO:0000313" key="2">
    <source>
        <dbReference type="Proteomes" id="UP000443014"/>
    </source>
</evidence>
<comment type="caution">
    <text evidence="1">The sequence shown here is derived from an EMBL/GenBank/DDBJ whole genome shotgun (WGS) entry which is preliminary data.</text>
</comment>
<sequence length="151" mass="17516">MDLMSVYRQIGNRLNRTYQLNPHDEDLINLAKCRAIDLTHLYFLILKQTENSFVNSSYKDSLTQLVYAASNGAVTDPLSLSPTLVLHILEGELHDLDQQRYVKFEEVDLSMREWFAGYRERRLESPEGHSNLPELRWSDLPNELFGLMPSS</sequence>
<dbReference type="Proteomes" id="UP000443014">
    <property type="component" value="Unassembled WGS sequence"/>
</dbReference>
<evidence type="ECO:0000313" key="1">
    <source>
        <dbReference type="EMBL" id="MVF02767.1"/>
    </source>
</evidence>
<dbReference type="AlphaFoldDB" id="A0ABD6HLF5"/>
<reference evidence="1 2" key="1">
    <citation type="submission" date="2019-11" db="EMBL/GenBank/DDBJ databases">
        <title>Whole genome sequence of a plant growth promoting strain Serratia marcescens BTL07 isolated from the rhizoplane of Chili (Capsicum annuum).</title>
        <authorList>
            <person name="Dutta S."/>
            <person name="Khatun A."/>
            <person name="Gupta D.R."/>
            <person name="Surovy M.Z."/>
            <person name="Rahman M.M."/>
            <person name="Mahmud N.U."/>
            <person name="Emes R."/>
            <person name="Warry A."/>
            <person name="West H."/>
            <person name="Clarke M.L."/>
            <person name="Islam M.T."/>
        </authorList>
    </citation>
    <scope>NUCLEOTIDE SEQUENCE [LARGE SCALE GENOMIC DNA]</scope>
    <source>
        <strain evidence="1 2">BTL07</strain>
    </source>
</reference>